<protein>
    <submittedName>
        <fullName evidence="2">Uncharacterized protein</fullName>
    </submittedName>
</protein>
<evidence type="ECO:0000313" key="2">
    <source>
        <dbReference type="EMBL" id="RNL55572.1"/>
    </source>
</evidence>
<keyword evidence="1" id="KW-0812">Transmembrane</keyword>
<feature type="transmembrane region" description="Helical" evidence="1">
    <location>
        <begin position="12"/>
        <end position="30"/>
    </location>
</feature>
<dbReference type="RefSeq" id="WP_123204677.1">
    <property type="nucleotide sequence ID" value="NZ_RBEE01000005.1"/>
</dbReference>
<evidence type="ECO:0000256" key="1">
    <source>
        <dbReference type="SAM" id="Phobius"/>
    </source>
</evidence>
<organism evidence="2 3">
    <name type="scientific">Pedobacter jejuensis</name>
    <dbReference type="NCBI Taxonomy" id="1268550"/>
    <lineage>
        <taxon>Bacteria</taxon>
        <taxon>Pseudomonadati</taxon>
        <taxon>Bacteroidota</taxon>
        <taxon>Sphingobacteriia</taxon>
        <taxon>Sphingobacteriales</taxon>
        <taxon>Sphingobacteriaceae</taxon>
        <taxon>Pedobacter</taxon>
    </lineage>
</organism>
<dbReference type="Proteomes" id="UP000274046">
    <property type="component" value="Unassembled WGS sequence"/>
</dbReference>
<dbReference type="EMBL" id="RBEE01000005">
    <property type="protein sequence ID" value="RNL55572.1"/>
    <property type="molecule type" value="Genomic_DNA"/>
</dbReference>
<sequence length="172" mass="19857">MLHQITWQQYTVVVVAFLLVWYAVVWLKYFKKPADGFLQPPEPLEHRDFEDDEPDDLLGRSAEEYGVSTVDSDELHFGPDAEEDLEPETSFADETVELQGLVPDVLEEIKTIIQTVESGDGTKEDFISLFKLVSTKYPQMAESRHLDAINDWIIENVPFELTEEELHQLWIS</sequence>
<dbReference type="AlphaFoldDB" id="A0A3N0C1G5"/>
<gene>
    <name evidence="2" type="ORF">D7004_04490</name>
</gene>
<name>A0A3N0C1G5_9SPHI</name>
<reference evidence="2 3" key="1">
    <citation type="submission" date="2018-10" db="EMBL/GenBank/DDBJ databases">
        <title>Genome sequencing of Pedobacter jejuensis TNB23.</title>
        <authorList>
            <person name="Cho Y.-J."/>
            <person name="Cho A."/>
            <person name="Kim O.-S."/>
        </authorList>
    </citation>
    <scope>NUCLEOTIDE SEQUENCE [LARGE SCALE GENOMIC DNA]</scope>
    <source>
        <strain evidence="2 3">TNB23</strain>
    </source>
</reference>
<proteinExistence type="predicted"/>
<keyword evidence="3" id="KW-1185">Reference proteome</keyword>
<keyword evidence="1" id="KW-1133">Transmembrane helix</keyword>
<evidence type="ECO:0000313" key="3">
    <source>
        <dbReference type="Proteomes" id="UP000274046"/>
    </source>
</evidence>
<keyword evidence="1" id="KW-0472">Membrane</keyword>
<accession>A0A3N0C1G5</accession>
<comment type="caution">
    <text evidence="2">The sequence shown here is derived from an EMBL/GenBank/DDBJ whole genome shotgun (WGS) entry which is preliminary data.</text>
</comment>
<dbReference type="OrthoDB" id="792964at2"/>